<evidence type="ECO:0000256" key="12">
    <source>
        <dbReference type="ARBA" id="ARBA00023463"/>
    </source>
</evidence>
<dbReference type="InterPro" id="IPR001594">
    <property type="entry name" value="Palmitoyltrfase_DHHC"/>
</dbReference>
<evidence type="ECO:0000256" key="9">
    <source>
        <dbReference type="ARBA" id="ARBA00023139"/>
    </source>
</evidence>
<evidence type="ECO:0000256" key="13">
    <source>
        <dbReference type="ARBA" id="ARBA00047790"/>
    </source>
</evidence>
<evidence type="ECO:0000256" key="8">
    <source>
        <dbReference type="ARBA" id="ARBA00023136"/>
    </source>
</evidence>
<evidence type="ECO:0000256" key="6">
    <source>
        <dbReference type="ARBA" id="ARBA00022989"/>
    </source>
</evidence>
<evidence type="ECO:0000256" key="2">
    <source>
        <dbReference type="ARBA" id="ARBA00004653"/>
    </source>
</evidence>
<keyword evidence="10" id="KW-0449">Lipoprotein</keyword>
<dbReference type="GO" id="GO:0019706">
    <property type="term" value="F:protein-cysteine S-palmitoyltransferase activity"/>
    <property type="evidence" value="ECO:0007669"/>
    <property type="project" value="UniProtKB-EC"/>
</dbReference>
<evidence type="ECO:0000256" key="11">
    <source>
        <dbReference type="ARBA" id="ARBA00023315"/>
    </source>
</evidence>
<protein>
    <recommendedName>
        <fullName evidence="14">Palmitoyltransferase</fullName>
        <ecNumber evidence="14">2.3.1.225</ecNumber>
    </recommendedName>
</protein>
<keyword evidence="4 14" id="KW-0812">Transmembrane</keyword>
<feature type="compositionally biased region" description="Low complexity" evidence="15">
    <location>
        <begin position="334"/>
        <end position="345"/>
    </location>
</feature>
<sequence>MSAVMVAKKVTRKWEKLPGKNTFCCDGRVMMARQKGVFYLTLFLIIGTCALFFAFECPYLAVNLSPAIPVAAAVLFLFVVAMLLRTSFSDPGVLPRALPDEATFIEMEIEAANGNVPPGQRAPPRIRNVQINNQIVKLKYCYTCKIFRPPRASHCSICDNCVERFDHHCPWVGNCVGKRNYRYFYLFTLSLSLLTIFIFAFDIVHVVMLVEVTVCFFTLWSVVGLSGFHTYLISLNQTTNEDIKGSWSGKNRVQNPYSHRNMIKNCCEVLCGPAYPSVLDRRGLMLESAPNTVTTTVQISKSNDPEHHFTKTKAPICPEEPSRDEAKPSIMALSEDISSSEMSPSAYQETSPTTQDLPSLSPGDRTEASLDTERVL</sequence>
<dbReference type="InterPro" id="IPR039859">
    <property type="entry name" value="PFA4/ZDH16/20/ERF2-like"/>
</dbReference>
<comment type="caution">
    <text evidence="17">The sequence shown here is derived from an EMBL/GenBank/DDBJ whole genome shotgun (WGS) entry which is preliminary data.</text>
</comment>
<dbReference type="EMBL" id="JAFBMS010000118">
    <property type="protein sequence ID" value="KAG9335514.1"/>
    <property type="molecule type" value="Genomic_DNA"/>
</dbReference>
<organism evidence="17 18">
    <name type="scientific">Albula glossodonta</name>
    <name type="common">roundjaw bonefish</name>
    <dbReference type="NCBI Taxonomy" id="121402"/>
    <lineage>
        <taxon>Eukaryota</taxon>
        <taxon>Metazoa</taxon>
        <taxon>Chordata</taxon>
        <taxon>Craniata</taxon>
        <taxon>Vertebrata</taxon>
        <taxon>Euteleostomi</taxon>
        <taxon>Actinopterygii</taxon>
        <taxon>Neopterygii</taxon>
        <taxon>Teleostei</taxon>
        <taxon>Albuliformes</taxon>
        <taxon>Albulidae</taxon>
        <taxon>Albula</taxon>
    </lineage>
</organism>
<evidence type="ECO:0000256" key="15">
    <source>
        <dbReference type="SAM" id="MobiDB-lite"/>
    </source>
</evidence>
<comment type="domain">
    <text evidence="14">The DHHC domain is required for palmitoyltransferase activity.</text>
</comment>
<reference evidence="17" key="1">
    <citation type="thesis" date="2021" institute="BYU ScholarsArchive" country="Provo, UT, USA">
        <title>Applications of and Algorithms for Genome Assembly and Genomic Analyses with an Emphasis on Marine Teleosts.</title>
        <authorList>
            <person name="Pickett B.D."/>
        </authorList>
    </citation>
    <scope>NUCLEOTIDE SEQUENCE</scope>
    <source>
        <strain evidence="17">HI-2016</strain>
    </source>
</reference>
<dbReference type="PROSITE" id="PS50216">
    <property type="entry name" value="DHHC"/>
    <property type="match status" value="1"/>
</dbReference>
<evidence type="ECO:0000256" key="1">
    <source>
        <dbReference type="ARBA" id="ARBA00004477"/>
    </source>
</evidence>
<feature type="region of interest" description="Disordered" evidence="15">
    <location>
        <begin position="301"/>
        <end position="376"/>
    </location>
</feature>
<dbReference type="GO" id="GO:0005789">
    <property type="term" value="C:endoplasmic reticulum membrane"/>
    <property type="evidence" value="ECO:0007669"/>
    <property type="project" value="UniProtKB-SubCell"/>
</dbReference>
<proteinExistence type="inferred from homology"/>
<dbReference type="Pfam" id="PF01529">
    <property type="entry name" value="DHHC"/>
    <property type="match status" value="1"/>
</dbReference>
<keyword evidence="5" id="KW-0256">Endoplasmic reticulum</keyword>
<feature type="compositionally biased region" description="Basic and acidic residues" evidence="15">
    <location>
        <begin position="364"/>
        <end position="376"/>
    </location>
</feature>
<evidence type="ECO:0000256" key="4">
    <source>
        <dbReference type="ARBA" id="ARBA00022692"/>
    </source>
</evidence>
<feature type="compositionally biased region" description="Polar residues" evidence="15">
    <location>
        <begin position="346"/>
        <end position="358"/>
    </location>
</feature>
<name>A0A8T2N694_9TELE</name>
<dbReference type="OrthoDB" id="4096362at2759"/>
<keyword evidence="7" id="KW-0333">Golgi apparatus</keyword>
<evidence type="ECO:0000256" key="7">
    <source>
        <dbReference type="ARBA" id="ARBA00023034"/>
    </source>
</evidence>
<dbReference type="AlphaFoldDB" id="A0A8T2N694"/>
<evidence type="ECO:0000259" key="16">
    <source>
        <dbReference type="Pfam" id="PF01529"/>
    </source>
</evidence>
<gene>
    <name evidence="17" type="ORF">JZ751_004540</name>
</gene>
<evidence type="ECO:0000313" key="18">
    <source>
        <dbReference type="Proteomes" id="UP000824540"/>
    </source>
</evidence>
<keyword evidence="9" id="KW-0564">Palmitate</keyword>
<accession>A0A8T2N694</accession>
<keyword evidence="6 14" id="KW-1133">Transmembrane helix</keyword>
<feature type="transmembrane region" description="Helical" evidence="14">
    <location>
        <begin position="207"/>
        <end position="228"/>
    </location>
</feature>
<evidence type="ECO:0000256" key="3">
    <source>
        <dbReference type="ARBA" id="ARBA00022679"/>
    </source>
</evidence>
<evidence type="ECO:0000313" key="17">
    <source>
        <dbReference type="EMBL" id="KAG9335514.1"/>
    </source>
</evidence>
<feature type="transmembrane region" description="Helical" evidence="14">
    <location>
        <begin position="67"/>
        <end position="84"/>
    </location>
</feature>
<comment type="catalytic activity">
    <reaction evidence="13">
        <text>L-cysteinyl-[protein] + hexadecanoyl-CoA = S-hexadecanoyl-L-cysteinyl-[protein] + CoA</text>
        <dbReference type="Rhea" id="RHEA:36683"/>
        <dbReference type="Rhea" id="RHEA-COMP:10131"/>
        <dbReference type="Rhea" id="RHEA-COMP:11032"/>
        <dbReference type="ChEBI" id="CHEBI:29950"/>
        <dbReference type="ChEBI" id="CHEBI:57287"/>
        <dbReference type="ChEBI" id="CHEBI:57379"/>
        <dbReference type="ChEBI" id="CHEBI:74151"/>
        <dbReference type="EC" id="2.3.1.225"/>
    </reaction>
    <physiologicalReaction direction="left-to-right" evidence="13">
        <dbReference type="Rhea" id="RHEA:36684"/>
    </physiologicalReaction>
</comment>
<feature type="transmembrane region" description="Helical" evidence="14">
    <location>
        <begin position="183"/>
        <end position="201"/>
    </location>
</feature>
<comment type="similarity">
    <text evidence="12">Belongs to the DHHC palmitoyltransferase family. ERF2/ZDHHC9 subfamily.</text>
</comment>
<keyword evidence="18" id="KW-1185">Reference proteome</keyword>
<dbReference type="GO" id="GO:0006612">
    <property type="term" value="P:protein targeting to membrane"/>
    <property type="evidence" value="ECO:0007669"/>
    <property type="project" value="TreeGrafter"/>
</dbReference>
<dbReference type="PANTHER" id="PTHR22883:SF71">
    <property type="entry name" value="PALMITOYLTRANSFERASE ZDHHC9"/>
    <property type="match status" value="1"/>
</dbReference>
<feature type="domain" description="Palmitoyltransferase DHHC" evidence="16">
    <location>
        <begin position="137"/>
        <end position="209"/>
    </location>
</feature>
<comment type="subcellular location">
    <subcellularLocation>
        <location evidence="1">Endoplasmic reticulum membrane</location>
        <topology evidence="1">Multi-pass membrane protein</topology>
    </subcellularLocation>
    <subcellularLocation>
        <location evidence="2">Golgi apparatus membrane</location>
        <topology evidence="2">Multi-pass membrane protein</topology>
    </subcellularLocation>
</comment>
<dbReference type="GO" id="GO:0000139">
    <property type="term" value="C:Golgi membrane"/>
    <property type="evidence" value="ECO:0007669"/>
    <property type="project" value="UniProtKB-SubCell"/>
</dbReference>
<keyword evidence="3 14" id="KW-0808">Transferase</keyword>
<keyword evidence="11 14" id="KW-0012">Acyltransferase</keyword>
<dbReference type="PANTHER" id="PTHR22883">
    <property type="entry name" value="ZINC FINGER DHHC DOMAIN CONTAINING PROTEIN"/>
    <property type="match status" value="1"/>
</dbReference>
<feature type="transmembrane region" description="Helical" evidence="14">
    <location>
        <begin position="37"/>
        <end position="55"/>
    </location>
</feature>
<evidence type="ECO:0000256" key="14">
    <source>
        <dbReference type="RuleBase" id="RU079119"/>
    </source>
</evidence>
<dbReference type="Proteomes" id="UP000824540">
    <property type="component" value="Unassembled WGS sequence"/>
</dbReference>
<evidence type="ECO:0000256" key="10">
    <source>
        <dbReference type="ARBA" id="ARBA00023288"/>
    </source>
</evidence>
<keyword evidence="8 14" id="KW-0472">Membrane</keyword>
<evidence type="ECO:0000256" key="5">
    <source>
        <dbReference type="ARBA" id="ARBA00022824"/>
    </source>
</evidence>
<dbReference type="EC" id="2.3.1.225" evidence="14"/>